<dbReference type="RefSeq" id="XP_005102661.1">
    <property type="nucleotide sequence ID" value="XM_005102604.3"/>
</dbReference>
<sequence length="371" mass="42547">MMATDGASCSFDSWSDADEEAMANLVFDDDQDSDRERRQFDLECDRVLKNKGGPLQQRRHKYLIVSDLGRQHWCEQQLLYSLDPDVYLMRALPGEVVNIEESKEVKEIKSKGSDIHLTRELEVHVPVEVKVVTKEDKWAVKLLNLQAAVVTFHTGGHIAREVPVFGAPFDLGIFVFGIIDELRYDPEHHKVDILELKTRNSQYPPKQSQQRKDQYQVSVYAQLFNELVLGKVSKEMVKKHLGLDLNKPLTADVMEHVRASNLGDKDRENTNLSSLLDTVLSQVQSLACISQASLEYVHQESKKQISLTDFDLDAESLEMSFSHHVKWWRGERGTEGVDIEDCWKCSFCLFSELCEWREYMANKTSKVSHNG</sequence>
<keyword evidence="2" id="KW-1185">Reference proteome</keyword>
<protein>
    <submittedName>
        <fullName evidence="3 4">Exonuclease V</fullName>
    </submittedName>
</protein>
<reference evidence="3 4" key="1">
    <citation type="submission" date="2025-05" db="UniProtKB">
        <authorList>
            <consortium name="RefSeq"/>
        </authorList>
    </citation>
    <scope>IDENTIFICATION</scope>
</reference>
<dbReference type="RefSeq" id="XP_035826769.1">
    <property type="nucleotide sequence ID" value="XM_035970876.1"/>
</dbReference>
<dbReference type="GO" id="GO:0004527">
    <property type="term" value="F:exonuclease activity"/>
    <property type="evidence" value="ECO:0007669"/>
    <property type="project" value="UniProtKB-KW"/>
</dbReference>
<evidence type="ECO:0000313" key="3">
    <source>
        <dbReference type="RefSeq" id="XP_005102661.1"/>
    </source>
</evidence>
<dbReference type="PANTHER" id="PTHR14464:SF4">
    <property type="entry name" value="EXONUCLEASE V"/>
    <property type="match status" value="1"/>
</dbReference>
<dbReference type="InterPro" id="IPR019190">
    <property type="entry name" value="EXOV"/>
</dbReference>
<dbReference type="PANTHER" id="PTHR14464">
    <property type="entry name" value="EXONUCLEASE V"/>
    <property type="match status" value="1"/>
</dbReference>
<organism evidence="2 3">
    <name type="scientific">Aplysia californica</name>
    <name type="common">California sea hare</name>
    <dbReference type="NCBI Taxonomy" id="6500"/>
    <lineage>
        <taxon>Eukaryota</taxon>
        <taxon>Metazoa</taxon>
        <taxon>Spiralia</taxon>
        <taxon>Lophotrochozoa</taxon>
        <taxon>Mollusca</taxon>
        <taxon>Gastropoda</taxon>
        <taxon>Heterobranchia</taxon>
        <taxon>Euthyneura</taxon>
        <taxon>Tectipleura</taxon>
        <taxon>Aplysiida</taxon>
        <taxon>Aplysioidea</taxon>
        <taxon>Aplysiidae</taxon>
        <taxon>Aplysia</taxon>
    </lineage>
</organism>
<gene>
    <name evidence="3 4" type="primary">LOC101853866</name>
</gene>
<evidence type="ECO:0000313" key="4">
    <source>
        <dbReference type="RefSeq" id="XP_035826769.1"/>
    </source>
</evidence>
<comment type="similarity">
    <text evidence="1">Belongs to the EXO5 family.</text>
</comment>
<accession>A0ABM0JVR4</accession>
<dbReference type="Pfam" id="PF09810">
    <property type="entry name" value="Exo5"/>
    <property type="match status" value="1"/>
</dbReference>
<dbReference type="GeneID" id="101853866"/>
<dbReference type="Proteomes" id="UP000694888">
    <property type="component" value="Unplaced"/>
</dbReference>
<evidence type="ECO:0000313" key="2">
    <source>
        <dbReference type="Proteomes" id="UP000694888"/>
    </source>
</evidence>
<proteinExistence type="inferred from homology"/>
<keyword evidence="3 4" id="KW-0269">Exonuclease</keyword>
<keyword evidence="3 4" id="KW-0540">Nuclease</keyword>
<name>A0ABM0JVR4_APLCA</name>
<keyword evidence="3 4" id="KW-0378">Hydrolase</keyword>
<dbReference type="Gene3D" id="3.90.320.10">
    <property type="match status" value="1"/>
</dbReference>
<dbReference type="InterPro" id="IPR011604">
    <property type="entry name" value="PDDEXK-like_dom_sf"/>
</dbReference>
<evidence type="ECO:0000256" key="1">
    <source>
        <dbReference type="ARBA" id="ARBA00009797"/>
    </source>
</evidence>